<evidence type="ECO:0000256" key="3">
    <source>
        <dbReference type="ARBA" id="ARBA00023224"/>
    </source>
</evidence>
<evidence type="ECO:0000256" key="4">
    <source>
        <dbReference type="ARBA" id="ARBA00029447"/>
    </source>
</evidence>
<dbReference type="AlphaFoldDB" id="A0A7W9ZDZ4"/>
<keyword evidence="2" id="KW-0997">Cell inner membrane</keyword>
<evidence type="ECO:0000259" key="7">
    <source>
        <dbReference type="PROSITE" id="PS50111"/>
    </source>
</evidence>
<evidence type="ECO:0000259" key="8">
    <source>
        <dbReference type="PROSITE" id="PS50192"/>
    </source>
</evidence>
<proteinExistence type="inferred from homology"/>
<comment type="caution">
    <text evidence="10">The sequence shown here is derived from an EMBL/GenBank/DDBJ whole genome shotgun (WGS) entry which is preliminary data.</text>
</comment>
<dbReference type="Pfam" id="PF00672">
    <property type="entry name" value="HAMP"/>
    <property type="match status" value="1"/>
</dbReference>
<dbReference type="SMART" id="SM00304">
    <property type="entry name" value="HAMP"/>
    <property type="match status" value="2"/>
</dbReference>
<reference evidence="10 11" key="1">
    <citation type="submission" date="2020-08" db="EMBL/GenBank/DDBJ databases">
        <title>Genomic Encyclopedia of Type Strains, Phase IV (KMG-IV): sequencing the most valuable type-strain genomes for metagenomic binning, comparative biology and taxonomic classification.</title>
        <authorList>
            <person name="Goeker M."/>
        </authorList>
    </citation>
    <scope>NUCLEOTIDE SEQUENCE [LARGE SCALE GENOMIC DNA]</scope>
    <source>
        <strain evidence="10 11">DSM 11590</strain>
    </source>
</reference>
<comment type="similarity">
    <text evidence="4">Belongs to the methyl-accepting chemotaxis (MCP) protein family.</text>
</comment>
<feature type="domain" description="Methyl-accepting transducer" evidence="7">
    <location>
        <begin position="517"/>
        <end position="739"/>
    </location>
</feature>
<dbReference type="InterPro" id="IPR000727">
    <property type="entry name" value="T_SNARE_dom"/>
</dbReference>
<evidence type="ECO:0000256" key="5">
    <source>
        <dbReference type="PROSITE-ProRule" id="PRU00284"/>
    </source>
</evidence>
<feature type="transmembrane region" description="Helical" evidence="6">
    <location>
        <begin position="12"/>
        <end position="32"/>
    </location>
</feature>
<evidence type="ECO:0000259" key="9">
    <source>
        <dbReference type="PROSITE" id="PS50885"/>
    </source>
</evidence>
<dbReference type="GO" id="GO:0005886">
    <property type="term" value="C:plasma membrane"/>
    <property type="evidence" value="ECO:0007669"/>
    <property type="project" value="UniProtKB-SubCell"/>
</dbReference>
<dbReference type="Gene3D" id="3.30.450.20">
    <property type="entry name" value="PAS domain"/>
    <property type="match status" value="1"/>
</dbReference>
<gene>
    <name evidence="10" type="ORF">FHS48_001043</name>
</gene>
<feature type="domain" description="HAMP" evidence="9">
    <location>
        <begin position="334"/>
        <end position="387"/>
    </location>
</feature>
<dbReference type="InterPro" id="IPR003660">
    <property type="entry name" value="HAMP_dom"/>
</dbReference>
<evidence type="ECO:0000313" key="11">
    <source>
        <dbReference type="Proteomes" id="UP000544872"/>
    </source>
</evidence>
<evidence type="ECO:0000256" key="6">
    <source>
        <dbReference type="SAM" id="Phobius"/>
    </source>
</evidence>
<keyword evidence="2" id="KW-1003">Cell membrane</keyword>
<dbReference type="CDD" id="cd06225">
    <property type="entry name" value="HAMP"/>
    <property type="match status" value="1"/>
</dbReference>
<dbReference type="EMBL" id="JACIIX010000003">
    <property type="protein sequence ID" value="MBB6209635.1"/>
    <property type="molecule type" value="Genomic_DNA"/>
</dbReference>
<keyword evidence="3 5" id="KW-0807">Transducer</keyword>
<dbReference type="PROSITE" id="PS50111">
    <property type="entry name" value="CHEMOTAXIS_TRANSDUC_2"/>
    <property type="match status" value="1"/>
</dbReference>
<comment type="subcellular location">
    <subcellularLocation>
        <location evidence="1">Cell inner membrane</location>
        <topology evidence="1">Multi-pass membrane protein</topology>
    </subcellularLocation>
</comment>
<keyword evidence="6" id="KW-0812">Transmembrane</keyword>
<dbReference type="PROSITE" id="PS50885">
    <property type="entry name" value="HAMP"/>
    <property type="match status" value="1"/>
</dbReference>
<dbReference type="SUPFAM" id="SSF158472">
    <property type="entry name" value="HAMP domain-like"/>
    <property type="match status" value="1"/>
</dbReference>
<evidence type="ECO:0000256" key="2">
    <source>
        <dbReference type="ARBA" id="ARBA00022519"/>
    </source>
</evidence>
<dbReference type="Gene3D" id="6.10.340.10">
    <property type="match status" value="1"/>
</dbReference>
<keyword evidence="11" id="KW-1185">Reference proteome</keyword>
<dbReference type="SMART" id="SM00283">
    <property type="entry name" value="MA"/>
    <property type="match status" value="1"/>
</dbReference>
<dbReference type="InterPro" id="IPR004089">
    <property type="entry name" value="MCPsignal_dom"/>
</dbReference>
<dbReference type="PANTHER" id="PTHR32089">
    <property type="entry name" value="METHYL-ACCEPTING CHEMOTAXIS PROTEIN MCPB"/>
    <property type="match status" value="1"/>
</dbReference>
<dbReference type="RefSeq" id="WP_184262090.1">
    <property type="nucleotide sequence ID" value="NZ_JACIIX010000003.1"/>
</dbReference>
<dbReference type="Gene3D" id="1.10.287.950">
    <property type="entry name" value="Methyl-accepting chemotaxis protein"/>
    <property type="match status" value="1"/>
</dbReference>
<feature type="domain" description="T-SNARE coiled-coil homology" evidence="8">
    <location>
        <begin position="669"/>
        <end position="731"/>
    </location>
</feature>
<keyword evidence="6" id="KW-0472">Membrane</keyword>
<dbReference type="Proteomes" id="UP000544872">
    <property type="component" value="Unassembled WGS sequence"/>
</dbReference>
<name>A0A7W9ZDZ4_NOVIT</name>
<protein>
    <submittedName>
        <fullName evidence="10">Methyl-accepting chemotaxis protein</fullName>
    </submittedName>
</protein>
<dbReference type="PANTHER" id="PTHR32089:SF112">
    <property type="entry name" value="LYSOZYME-LIKE PROTEIN-RELATED"/>
    <property type="match status" value="1"/>
</dbReference>
<sequence>MDFLTNLRLRRQLQLMALAFVVPALFALGMILHSEGVAIRNADRELVGADYIRNIFAADLILNRYFVDPSQDLKEGFTKAAAMIGSAASQAADLGLSEQHAAMTKAWADFIAAPDIAKGDAAMATIDSSLRMAGDASGLILDPELASYYLMDTMVVRLTTLVDNAGTMGRKFRESGDSGALVYEDQLDLRRTAALADNDLATISSSLETAATHARQSEVSDSLKPLNQQLQDSVKALLTTTDQMAQLPDVAMMMAMNKDPTRIKLRKPQIATQRSVALGALDGIETVFSNTYSAFVTEITLRLRQSYLTASGSIGLTVGLFALTTWVVLRHASRQLSRPLGELRDCFERLAKGDEDVHIPPSSRRDEVGDIMRAAASLRDAVGRAFTLQGMVEGMPISLMTCDPQTFAITYLNASCRKTMKLVESALPCPVSQLEGQPLRLFHPHNADHIQKIISDPSRLPFSSDIMIGQEHMHLEISPVYNAAGRYVRTMLSWEVVTRQKQMANLFMESMEGVIDDAGAVQSAAEQLQDIARKSGEGIRTADQAVEEISSLIGDLANTSEELSRSIREISHRLQDANQQTLSGVSLANESISAVDGLARVAEEIGGVVGLITDIANQTNLLSLNATIEAARAGDAGKGFAVVATEVKTLAGETARATETIRQRIESLRAVSQSVVTSISRVTDSISTVNGIVATLSAAVEEQTAATGDIARKINQTAGQANTAAGDLRQVSSSAEETETEANALLSISSRLQSRSENLGQEWSRFVSG</sequence>
<evidence type="ECO:0000256" key="1">
    <source>
        <dbReference type="ARBA" id="ARBA00004429"/>
    </source>
</evidence>
<accession>A0A7W9ZDZ4</accession>
<evidence type="ECO:0000313" key="10">
    <source>
        <dbReference type="EMBL" id="MBB6209635.1"/>
    </source>
</evidence>
<organism evidence="10 11">
    <name type="scientific">Novispirillum itersonii</name>
    <name type="common">Aquaspirillum itersonii</name>
    <dbReference type="NCBI Taxonomy" id="189"/>
    <lineage>
        <taxon>Bacteria</taxon>
        <taxon>Pseudomonadati</taxon>
        <taxon>Pseudomonadota</taxon>
        <taxon>Alphaproteobacteria</taxon>
        <taxon>Rhodospirillales</taxon>
        <taxon>Novispirillaceae</taxon>
        <taxon>Novispirillum</taxon>
    </lineage>
</organism>
<dbReference type="SUPFAM" id="SSF58104">
    <property type="entry name" value="Methyl-accepting chemotaxis protein (MCP) signaling domain"/>
    <property type="match status" value="1"/>
</dbReference>
<feature type="transmembrane region" description="Helical" evidence="6">
    <location>
        <begin position="307"/>
        <end position="329"/>
    </location>
</feature>
<keyword evidence="6" id="KW-1133">Transmembrane helix</keyword>
<dbReference type="Pfam" id="PF00015">
    <property type="entry name" value="MCPsignal"/>
    <property type="match status" value="1"/>
</dbReference>
<dbReference type="GO" id="GO:0007165">
    <property type="term" value="P:signal transduction"/>
    <property type="evidence" value="ECO:0007669"/>
    <property type="project" value="UniProtKB-KW"/>
</dbReference>
<dbReference type="PROSITE" id="PS50192">
    <property type="entry name" value="T_SNARE"/>
    <property type="match status" value="1"/>
</dbReference>